<protein>
    <recommendedName>
        <fullName evidence="4">Plasmid stabilization protein</fullName>
    </recommendedName>
</protein>
<comment type="caution">
    <text evidence="2">The sequence shown here is derived from an EMBL/GenBank/DDBJ whole genome shotgun (WGS) entry which is preliminary data.</text>
</comment>
<dbReference type="Pfam" id="PF05016">
    <property type="entry name" value="ParE_toxin"/>
    <property type="match status" value="1"/>
</dbReference>
<dbReference type="InterPro" id="IPR035093">
    <property type="entry name" value="RelE/ParE_toxin_dom_sf"/>
</dbReference>
<sequence>MLKYFLHPAAEKELSRIPLKEQGRIIEKLQELCRFSHPLQHQKVIKLGGKEYEEFRLRVGDYRIKFIFRKPSFIFITHVQHRQVGY</sequence>
<name>A0A1G2LS54_9BACT</name>
<dbReference type="PANTHER" id="PTHR38813:SF1">
    <property type="entry name" value="TOXIN RELE1-RELATED"/>
    <property type="match status" value="1"/>
</dbReference>
<keyword evidence="1" id="KW-1277">Toxin-antitoxin system</keyword>
<dbReference type="PANTHER" id="PTHR38813">
    <property type="match status" value="1"/>
</dbReference>
<accession>A0A1G2LS54</accession>
<proteinExistence type="predicted"/>
<dbReference type="AlphaFoldDB" id="A0A1G2LS54"/>
<reference evidence="2 3" key="1">
    <citation type="journal article" date="2016" name="Nat. Commun.">
        <title>Thousands of microbial genomes shed light on interconnected biogeochemical processes in an aquifer system.</title>
        <authorList>
            <person name="Anantharaman K."/>
            <person name="Brown C.T."/>
            <person name="Hug L.A."/>
            <person name="Sharon I."/>
            <person name="Castelle C.J."/>
            <person name="Probst A.J."/>
            <person name="Thomas B.C."/>
            <person name="Singh A."/>
            <person name="Wilkins M.J."/>
            <person name="Karaoz U."/>
            <person name="Brodie E.L."/>
            <person name="Williams K.H."/>
            <person name="Hubbard S.S."/>
            <person name="Banfield J.F."/>
        </authorList>
    </citation>
    <scope>NUCLEOTIDE SEQUENCE [LARGE SCALE GENOMIC DNA]</scope>
</reference>
<dbReference type="Gene3D" id="3.30.2310.20">
    <property type="entry name" value="RelE-like"/>
    <property type="match status" value="1"/>
</dbReference>
<dbReference type="EMBL" id="MHQY01000007">
    <property type="protein sequence ID" value="OHA14427.1"/>
    <property type="molecule type" value="Genomic_DNA"/>
</dbReference>
<dbReference type="InterPro" id="IPR052747">
    <property type="entry name" value="TA_system_RelE_toxin"/>
</dbReference>
<evidence type="ECO:0000313" key="3">
    <source>
        <dbReference type="Proteomes" id="UP000177171"/>
    </source>
</evidence>
<organism evidence="2 3">
    <name type="scientific">Candidatus Sungbacteria bacterium RIFCSPLOWO2_12_FULL_41_11</name>
    <dbReference type="NCBI Taxonomy" id="1802286"/>
    <lineage>
        <taxon>Bacteria</taxon>
        <taxon>Candidatus Sungiibacteriota</taxon>
    </lineage>
</organism>
<dbReference type="Proteomes" id="UP000177171">
    <property type="component" value="Unassembled WGS sequence"/>
</dbReference>
<evidence type="ECO:0000256" key="1">
    <source>
        <dbReference type="ARBA" id="ARBA00022649"/>
    </source>
</evidence>
<evidence type="ECO:0008006" key="4">
    <source>
        <dbReference type="Google" id="ProtNLM"/>
    </source>
</evidence>
<gene>
    <name evidence="2" type="ORF">A3G49_06280</name>
</gene>
<dbReference type="SUPFAM" id="SSF143011">
    <property type="entry name" value="RelE-like"/>
    <property type="match status" value="1"/>
</dbReference>
<dbReference type="InterPro" id="IPR007712">
    <property type="entry name" value="RelE/ParE_toxin"/>
</dbReference>
<evidence type="ECO:0000313" key="2">
    <source>
        <dbReference type="EMBL" id="OHA14427.1"/>
    </source>
</evidence>